<evidence type="ECO:0000313" key="11">
    <source>
        <dbReference type="EMBL" id="GBP33353.1"/>
    </source>
</evidence>
<proteinExistence type="inferred from homology"/>
<dbReference type="GO" id="GO:0008188">
    <property type="term" value="F:neuropeptide receptor activity"/>
    <property type="evidence" value="ECO:0007669"/>
    <property type="project" value="TreeGrafter"/>
</dbReference>
<keyword evidence="11" id="KW-0527">Neuropeptide</keyword>
<keyword evidence="6 9" id="KW-0472">Membrane</keyword>
<dbReference type="PANTHER" id="PTHR24243">
    <property type="entry name" value="G-PROTEIN COUPLED RECEPTOR"/>
    <property type="match status" value="1"/>
</dbReference>
<gene>
    <name evidence="11" type="primary">CapaR</name>
    <name evidence="11" type="ORF">EVAR_30943_1</name>
</gene>
<dbReference type="PRINTS" id="PR00237">
    <property type="entry name" value="GPCRRHODOPSN"/>
</dbReference>
<dbReference type="STRING" id="151549.A0A4C1V3G0"/>
<keyword evidence="7 11" id="KW-0675">Receptor</keyword>
<reference evidence="11 12" key="1">
    <citation type="journal article" date="2019" name="Commun. Biol.">
        <title>The bagworm genome reveals a unique fibroin gene that provides high tensile strength.</title>
        <authorList>
            <person name="Kono N."/>
            <person name="Nakamura H."/>
            <person name="Ohtoshi R."/>
            <person name="Tomita M."/>
            <person name="Numata K."/>
            <person name="Arakawa K."/>
        </authorList>
    </citation>
    <scope>NUCLEOTIDE SEQUENCE [LARGE SCALE GENOMIC DNA]</scope>
</reference>
<dbReference type="OrthoDB" id="5950040at2759"/>
<organism evidence="11 12">
    <name type="scientific">Eumeta variegata</name>
    <name type="common">Bagworm moth</name>
    <name type="synonym">Eumeta japonica</name>
    <dbReference type="NCBI Taxonomy" id="151549"/>
    <lineage>
        <taxon>Eukaryota</taxon>
        <taxon>Metazoa</taxon>
        <taxon>Ecdysozoa</taxon>
        <taxon>Arthropoda</taxon>
        <taxon>Hexapoda</taxon>
        <taxon>Insecta</taxon>
        <taxon>Pterygota</taxon>
        <taxon>Neoptera</taxon>
        <taxon>Endopterygota</taxon>
        <taxon>Lepidoptera</taxon>
        <taxon>Glossata</taxon>
        <taxon>Ditrysia</taxon>
        <taxon>Tineoidea</taxon>
        <taxon>Psychidae</taxon>
        <taxon>Oiketicinae</taxon>
        <taxon>Eumeta</taxon>
    </lineage>
</organism>
<comment type="subcellular location">
    <subcellularLocation>
        <location evidence="1">Membrane</location>
        <topology evidence="1">Multi-pass membrane protein</topology>
    </subcellularLocation>
</comment>
<keyword evidence="12" id="KW-1185">Reference proteome</keyword>
<dbReference type="PANTHER" id="PTHR24243:SF107">
    <property type="entry name" value="NEUROPEPTIDES CAPA RECEPTOR"/>
    <property type="match status" value="1"/>
</dbReference>
<evidence type="ECO:0000256" key="4">
    <source>
        <dbReference type="ARBA" id="ARBA00022989"/>
    </source>
</evidence>
<evidence type="ECO:0000313" key="12">
    <source>
        <dbReference type="Proteomes" id="UP000299102"/>
    </source>
</evidence>
<dbReference type="PROSITE" id="PS50262">
    <property type="entry name" value="G_PROTEIN_RECEP_F1_2"/>
    <property type="match status" value="1"/>
</dbReference>
<dbReference type="EMBL" id="BGZK01000272">
    <property type="protein sequence ID" value="GBP33353.1"/>
    <property type="molecule type" value="Genomic_DNA"/>
</dbReference>
<feature type="domain" description="G-protein coupled receptors family 1 profile" evidence="10">
    <location>
        <begin position="64"/>
        <end position="100"/>
    </location>
</feature>
<dbReference type="AlphaFoldDB" id="A0A4C1V3G0"/>
<keyword evidence="8" id="KW-0807">Transducer</keyword>
<keyword evidence="3 9" id="KW-0812">Transmembrane</keyword>
<protein>
    <submittedName>
        <fullName evidence="11">Neuropeptides capa receptor</fullName>
    </submittedName>
</protein>
<feature type="transmembrane region" description="Helical" evidence="9">
    <location>
        <begin position="47"/>
        <end position="72"/>
    </location>
</feature>
<evidence type="ECO:0000256" key="3">
    <source>
        <dbReference type="ARBA" id="ARBA00022692"/>
    </source>
</evidence>
<keyword evidence="5" id="KW-0297">G-protein coupled receptor</keyword>
<dbReference type="Proteomes" id="UP000299102">
    <property type="component" value="Unassembled WGS sequence"/>
</dbReference>
<evidence type="ECO:0000256" key="8">
    <source>
        <dbReference type="ARBA" id="ARBA00023224"/>
    </source>
</evidence>
<evidence type="ECO:0000256" key="1">
    <source>
        <dbReference type="ARBA" id="ARBA00004141"/>
    </source>
</evidence>
<comment type="similarity">
    <text evidence="2">Belongs to the G-protein coupled receptor 1 family.</text>
</comment>
<evidence type="ECO:0000256" key="7">
    <source>
        <dbReference type="ARBA" id="ARBA00023170"/>
    </source>
</evidence>
<feature type="transmembrane region" description="Helical" evidence="9">
    <location>
        <begin position="84"/>
        <end position="99"/>
    </location>
</feature>
<keyword evidence="4 9" id="KW-1133">Transmembrane helix</keyword>
<evidence type="ECO:0000259" key="10">
    <source>
        <dbReference type="PROSITE" id="PS50262"/>
    </source>
</evidence>
<evidence type="ECO:0000256" key="6">
    <source>
        <dbReference type="ARBA" id="ARBA00023136"/>
    </source>
</evidence>
<dbReference type="SUPFAM" id="SSF81321">
    <property type="entry name" value="Family A G protein-coupled receptor-like"/>
    <property type="match status" value="1"/>
</dbReference>
<dbReference type="InterPro" id="IPR000276">
    <property type="entry name" value="GPCR_Rhodpsn"/>
</dbReference>
<dbReference type="Gene3D" id="1.20.1070.10">
    <property type="entry name" value="Rhodopsin 7-helix transmembrane proteins"/>
    <property type="match status" value="1"/>
</dbReference>
<dbReference type="GO" id="GO:0005886">
    <property type="term" value="C:plasma membrane"/>
    <property type="evidence" value="ECO:0007669"/>
    <property type="project" value="TreeGrafter"/>
</dbReference>
<name>A0A4C1V3G0_EUMVA</name>
<dbReference type="Pfam" id="PF00001">
    <property type="entry name" value="7tm_1"/>
    <property type="match status" value="1"/>
</dbReference>
<evidence type="ECO:0000256" key="9">
    <source>
        <dbReference type="SAM" id="Phobius"/>
    </source>
</evidence>
<evidence type="ECO:0000256" key="2">
    <source>
        <dbReference type="ARBA" id="ARBA00010663"/>
    </source>
</evidence>
<accession>A0A4C1V3G0</accession>
<sequence>MAEEFLRPNETIDQFYIRCTNASQFSCSEEEMLWWMMGPRRLPLSEIIPISVVLVVLFASGVAGNTAVCVVIARHPAMRTATNYYLFSLAISDLLLLLFG</sequence>
<evidence type="ECO:0000256" key="5">
    <source>
        <dbReference type="ARBA" id="ARBA00023040"/>
    </source>
</evidence>
<comment type="caution">
    <text evidence="11">The sequence shown here is derived from an EMBL/GenBank/DDBJ whole genome shotgun (WGS) entry which is preliminary data.</text>
</comment>
<dbReference type="InterPro" id="IPR017452">
    <property type="entry name" value="GPCR_Rhodpsn_7TM"/>
</dbReference>